<dbReference type="Proteomes" id="UP001642409">
    <property type="component" value="Unassembled WGS sequence"/>
</dbReference>
<gene>
    <name evidence="5" type="ORF">HINF_LOCUS40957</name>
</gene>
<sequence>MQENQQKSRPTSRSTAGHRSRPGTGQAKKSRPQSSVSHFNLNFTTDMIEFQKAVDDLAPPESQFLSLNDKLTQEDVQCGVSDYLQRCAQLDLQPRSIIINQLRTFQNGLELQNLSVGPKGVLALEPALKKNAAQLKNLNLNNAQLGTEGFIALTEVITGQKISAEEEGIPMCQNLTTLNVSGNNIQSVKDMTLNNDAILPLLPRDQLEFAQQIKLKCIQAENAPKKKKEEKKNDKEEEFQPRSTVLLGLNSTQPRPYEPPKKADKGGSKAPEIPPPQFLEAHLGLKSKLDSLNLKPHCITGVCAFKILSSCRLLTTLDISHNFLGDDSVQIMCAALPQASSLQILNLSGNNLSDRCVVQLLNQLQSSTVHTLNLSNNLFSQNGAAVIGNFLATKNQYVQNMNLSKNPFGDIGSAFILTALTTGQIINGAAKKVVEEKKEEKKAVKAPTKLLIKDVVRPPQNKFDHIEKYIQAEWQTALALQIDKCDWTSKVPDSGANEFVSIQLQNTGIQTIAACQLVKLLKNVKAIGRLDISNNQPSELAFYQIMKALKERGNGFSQEQITLDWVEVDEDDIREKVESYEEYSKIVEGISNLGKAIVFAK</sequence>
<dbReference type="EMBL" id="CAXDID020000163">
    <property type="protein sequence ID" value="CAL6045273.1"/>
    <property type="molecule type" value="Genomic_DNA"/>
</dbReference>
<dbReference type="InterPro" id="IPR052410">
    <property type="entry name" value="DRC5"/>
</dbReference>
<proteinExistence type="predicted"/>
<evidence type="ECO:0000256" key="2">
    <source>
        <dbReference type="ARBA" id="ARBA00022490"/>
    </source>
</evidence>
<evidence type="ECO:0000313" key="5">
    <source>
        <dbReference type="EMBL" id="CAL6045273.1"/>
    </source>
</evidence>
<dbReference type="Pfam" id="PF13516">
    <property type="entry name" value="LRR_6"/>
    <property type="match status" value="3"/>
</dbReference>
<feature type="region of interest" description="Disordered" evidence="4">
    <location>
        <begin position="223"/>
        <end position="275"/>
    </location>
</feature>
<feature type="compositionally biased region" description="Basic and acidic residues" evidence="4">
    <location>
        <begin position="258"/>
        <end position="267"/>
    </location>
</feature>
<dbReference type="InterPro" id="IPR032675">
    <property type="entry name" value="LRR_dom_sf"/>
</dbReference>
<keyword evidence="6" id="KW-1185">Reference proteome</keyword>
<dbReference type="SUPFAM" id="SSF52047">
    <property type="entry name" value="RNI-like"/>
    <property type="match status" value="1"/>
</dbReference>
<feature type="region of interest" description="Disordered" evidence="4">
    <location>
        <begin position="1"/>
        <end position="36"/>
    </location>
</feature>
<feature type="compositionally biased region" description="Polar residues" evidence="4">
    <location>
        <begin position="1"/>
        <end position="15"/>
    </location>
</feature>
<name>A0ABP1JRY0_9EUKA</name>
<dbReference type="Gene3D" id="3.80.10.10">
    <property type="entry name" value="Ribonuclease Inhibitor"/>
    <property type="match status" value="2"/>
</dbReference>
<dbReference type="PROSITE" id="PS51450">
    <property type="entry name" value="LRR"/>
    <property type="match status" value="2"/>
</dbReference>
<accession>A0ABP1JRY0</accession>
<keyword evidence="2" id="KW-0963">Cytoplasm</keyword>
<evidence type="ECO:0000256" key="4">
    <source>
        <dbReference type="SAM" id="MobiDB-lite"/>
    </source>
</evidence>
<feature type="compositionally biased region" description="Basic and acidic residues" evidence="4">
    <location>
        <begin position="230"/>
        <end position="240"/>
    </location>
</feature>
<evidence type="ECO:0000256" key="3">
    <source>
        <dbReference type="ARBA" id="ARBA00023212"/>
    </source>
</evidence>
<dbReference type="SMART" id="SM00368">
    <property type="entry name" value="LRR_RI"/>
    <property type="match status" value="5"/>
</dbReference>
<dbReference type="InterPro" id="IPR001611">
    <property type="entry name" value="Leu-rich_rpt"/>
</dbReference>
<comment type="caution">
    <text evidence="5">The sequence shown here is derived from an EMBL/GenBank/DDBJ whole genome shotgun (WGS) entry which is preliminary data.</text>
</comment>
<comment type="subcellular location">
    <subcellularLocation>
        <location evidence="1">Cytoplasm</location>
        <location evidence="1">Cytoskeleton</location>
    </subcellularLocation>
</comment>
<dbReference type="PANTHER" id="PTHR24107">
    <property type="entry name" value="YNEIN REGULATORY COMPLEX SUBUNIT 5"/>
    <property type="match status" value="1"/>
</dbReference>
<reference evidence="5 6" key="1">
    <citation type="submission" date="2024-07" db="EMBL/GenBank/DDBJ databases">
        <authorList>
            <person name="Akdeniz Z."/>
        </authorList>
    </citation>
    <scope>NUCLEOTIDE SEQUENCE [LARGE SCALE GENOMIC DNA]</scope>
</reference>
<protein>
    <submittedName>
        <fullName evidence="5">Uncharacterized protein</fullName>
    </submittedName>
</protein>
<evidence type="ECO:0000313" key="6">
    <source>
        <dbReference type="Proteomes" id="UP001642409"/>
    </source>
</evidence>
<keyword evidence="3" id="KW-0206">Cytoskeleton</keyword>
<organism evidence="5 6">
    <name type="scientific">Hexamita inflata</name>
    <dbReference type="NCBI Taxonomy" id="28002"/>
    <lineage>
        <taxon>Eukaryota</taxon>
        <taxon>Metamonada</taxon>
        <taxon>Diplomonadida</taxon>
        <taxon>Hexamitidae</taxon>
        <taxon>Hexamitinae</taxon>
        <taxon>Hexamita</taxon>
    </lineage>
</organism>
<evidence type="ECO:0000256" key="1">
    <source>
        <dbReference type="ARBA" id="ARBA00004245"/>
    </source>
</evidence>